<protein>
    <recommendedName>
        <fullName evidence="2 8">Biotin carboxyl carrier protein of acetyl-CoA carboxylase</fullName>
    </recommendedName>
</protein>
<dbReference type="InterPro" id="IPR000089">
    <property type="entry name" value="Biotin_lipoyl"/>
</dbReference>
<keyword evidence="6 8" id="KW-0275">Fatty acid biosynthesis</keyword>
<dbReference type="FunFam" id="2.40.50.100:FF:000003">
    <property type="entry name" value="Acetyl-CoA carboxylase biotin carboxyl carrier protein"/>
    <property type="match status" value="1"/>
</dbReference>
<dbReference type="Gene3D" id="2.40.50.100">
    <property type="match status" value="1"/>
</dbReference>
<dbReference type="AlphaFoldDB" id="A0A9D1PJ19"/>
<dbReference type="CDD" id="cd06850">
    <property type="entry name" value="biotinyl_domain"/>
    <property type="match status" value="1"/>
</dbReference>
<comment type="caution">
    <text evidence="10">The sequence shown here is derived from an EMBL/GenBank/DDBJ whole genome shotgun (WGS) entry which is preliminary data.</text>
</comment>
<sequence length="157" mass="16449">MELKEIKDIAIELMDAVKAKGLSELSIDAKDIKIKIKGNAPAPVVVAAPTATPAAAPVANAQAVSAHQAAQTSQAEEEIVGTKVTAPLVGTFYSTPSPDEPPFIEVGQSVKKGDTLFIIEAMKTMNEIVAPCDGTVSRIMAQSGDMVEYDQTIVVIV</sequence>
<evidence type="ECO:0000256" key="4">
    <source>
        <dbReference type="ARBA" id="ARBA00022832"/>
    </source>
</evidence>
<reference evidence="10" key="2">
    <citation type="submission" date="2021-04" db="EMBL/GenBank/DDBJ databases">
        <authorList>
            <person name="Gilroy R."/>
        </authorList>
    </citation>
    <scope>NUCLEOTIDE SEQUENCE</scope>
    <source>
        <strain evidence="10">CHK193-4272</strain>
    </source>
</reference>
<dbReference type="PANTHER" id="PTHR45266">
    <property type="entry name" value="OXALOACETATE DECARBOXYLASE ALPHA CHAIN"/>
    <property type="match status" value="1"/>
</dbReference>
<comment type="function">
    <text evidence="8">This protein is a component of the acetyl coenzyme A carboxylase complex; first, biotin carboxylase catalyzes the carboxylation of the carrier protein and then the transcarboxylase transfers the carboxyl group to form malonyl-CoA.</text>
</comment>
<dbReference type="PANTHER" id="PTHR45266:SF3">
    <property type="entry name" value="OXALOACETATE DECARBOXYLASE ALPHA CHAIN"/>
    <property type="match status" value="1"/>
</dbReference>
<feature type="domain" description="Lipoyl-binding" evidence="9">
    <location>
        <begin position="81"/>
        <end position="157"/>
    </location>
</feature>
<dbReference type="PROSITE" id="PS00188">
    <property type="entry name" value="BIOTIN"/>
    <property type="match status" value="1"/>
</dbReference>
<evidence type="ECO:0000256" key="2">
    <source>
        <dbReference type="ARBA" id="ARBA00017562"/>
    </source>
</evidence>
<dbReference type="PRINTS" id="PR01071">
    <property type="entry name" value="ACOABIOTINCC"/>
</dbReference>
<keyword evidence="3 8" id="KW-0444">Lipid biosynthesis</keyword>
<dbReference type="InterPro" id="IPR001249">
    <property type="entry name" value="AcCoA_biotinCC"/>
</dbReference>
<organism evidence="10 11">
    <name type="scientific">Candidatus Butyricicoccus avistercoris</name>
    <dbReference type="NCBI Taxonomy" id="2838518"/>
    <lineage>
        <taxon>Bacteria</taxon>
        <taxon>Bacillati</taxon>
        <taxon>Bacillota</taxon>
        <taxon>Clostridia</taxon>
        <taxon>Eubacteriales</taxon>
        <taxon>Butyricicoccaceae</taxon>
        <taxon>Butyricicoccus</taxon>
    </lineage>
</organism>
<evidence type="ECO:0000256" key="3">
    <source>
        <dbReference type="ARBA" id="ARBA00022516"/>
    </source>
</evidence>
<reference evidence="10" key="1">
    <citation type="journal article" date="2021" name="PeerJ">
        <title>Extensive microbial diversity within the chicken gut microbiome revealed by metagenomics and culture.</title>
        <authorList>
            <person name="Gilroy R."/>
            <person name="Ravi A."/>
            <person name="Getino M."/>
            <person name="Pursley I."/>
            <person name="Horton D.L."/>
            <person name="Alikhan N.F."/>
            <person name="Baker D."/>
            <person name="Gharbi K."/>
            <person name="Hall N."/>
            <person name="Watson M."/>
            <person name="Adriaenssens E.M."/>
            <person name="Foster-Nyarko E."/>
            <person name="Jarju S."/>
            <person name="Secka A."/>
            <person name="Antonio M."/>
            <person name="Oren A."/>
            <person name="Chaudhuri R.R."/>
            <person name="La Ragione R."/>
            <person name="Hildebrand F."/>
            <person name="Pallen M.J."/>
        </authorList>
    </citation>
    <scope>NUCLEOTIDE SEQUENCE</scope>
    <source>
        <strain evidence="10">CHK193-4272</strain>
    </source>
</reference>
<dbReference type="NCBIfam" id="TIGR00531">
    <property type="entry name" value="BCCP"/>
    <property type="match status" value="1"/>
</dbReference>
<evidence type="ECO:0000313" key="10">
    <source>
        <dbReference type="EMBL" id="HIV62665.1"/>
    </source>
</evidence>
<evidence type="ECO:0000256" key="8">
    <source>
        <dbReference type="RuleBase" id="RU364072"/>
    </source>
</evidence>
<name>A0A9D1PJ19_9FIRM</name>
<evidence type="ECO:0000313" key="11">
    <source>
        <dbReference type="Proteomes" id="UP000886808"/>
    </source>
</evidence>
<dbReference type="Proteomes" id="UP000886808">
    <property type="component" value="Unassembled WGS sequence"/>
</dbReference>
<dbReference type="GO" id="GO:0006633">
    <property type="term" value="P:fatty acid biosynthetic process"/>
    <property type="evidence" value="ECO:0007669"/>
    <property type="project" value="UniProtKB-KW"/>
</dbReference>
<dbReference type="InterPro" id="IPR050709">
    <property type="entry name" value="Biotin_Carboxyl_Carrier/Decarb"/>
</dbReference>
<dbReference type="GO" id="GO:0009317">
    <property type="term" value="C:acetyl-CoA carboxylase complex"/>
    <property type="evidence" value="ECO:0007669"/>
    <property type="project" value="InterPro"/>
</dbReference>
<evidence type="ECO:0000259" key="9">
    <source>
        <dbReference type="PROSITE" id="PS50968"/>
    </source>
</evidence>
<dbReference type="EMBL" id="DXIE01000043">
    <property type="protein sequence ID" value="HIV62665.1"/>
    <property type="molecule type" value="Genomic_DNA"/>
</dbReference>
<dbReference type="InterPro" id="IPR011053">
    <property type="entry name" value="Single_hybrid_motif"/>
</dbReference>
<dbReference type="PROSITE" id="PS50968">
    <property type="entry name" value="BIOTINYL_LIPOYL"/>
    <property type="match status" value="1"/>
</dbReference>
<evidence type="ECO:0000256" key="1">
    <source>
        <dbReference type="ARBA" id="ARBA00005194"/>
    </source>
</evidence>
<accession>A0A9D1PJ19</accession>
<evidence type="ECO:0000256" key="5">
    <source>
        <dbReference type="ARBA" id="ARBA00023098"/>
    </source>
</evidence>
<keyword evidence="4 8" id="KW-0276">Fatty acid metabolism</keyword>
<dbReference type="GO" id="GO:0003989">
    <property type="term" value="F:acetyl-CoA carboxylase activity"/>
    <property type="evidence" value="ECO:0007669"/>
    <property type="project" value="InterPro"/>
</dbReference>
<comment type="pathway">
    <text evidence="1 8">Lipid metabolism; fatty acid biosynthesis.</text>
</comment>
<keyword evidence="7 8" id="KW-0092">Biotin</keyword>
<dbReference type="SUPFAM" id="SSF51230">
    <property type="entry name" value="Single hybrid motif"/>
    <property type="match status" value="1"/>
</dbReference>
<keyword evidence="5 8" id="KW-0443">Lipid metabolism</keyword>
<evidence type="ECO:0000256" key="6">
    <source>
        <dbReference type="ARBA" id="ARBA00023160"/>
    </source>
</evidence>
<proteinExistence type="predicted"/>
<keyword evidence="10" id="KW-0436">Ligase</keyword>
<dbReference type="InterPro" id="IPR001882">
    <property type="entry name" value="Biotin_BS"/>
</dbReference>
<gene>
    <name evidence="10" type="primary">accB</name>
    <name evidence="10" type="ORF">H9746_07485</name>
</gene>
<dbReference type="Pfam" id="PF00364">
    <property type="entry name" value="Biotin_lipoyl"/>
    <property type="match status" value="1"/>
</dbReference>
<evidence type="ECO:0000256" key="7">
    <source>
        <dbReference type="ARBA" id="ARBA00023267"/>
    </source>
</evidence>